<dbReference type="InterPro" id="IPR050639">
    <property type="entry name" value="SSR_resolvase"/>
</dbReference>
<name>A0A2T5JPY6_9RHOB</name>
<evidence type="ECO:0000256" key="5">
    <source>
        <dbReference type="PROSITE-ProRule" id="PRU10137"/>
    </source>
</evidence>
<keyword evidence="1" id="KW-0229">DNA integration</keyword>
<keyword evidence="2" id="KW-0238">DNA-binding</keyword>
<dbReference type="Proteomes" id="UP000244060">
    <property type="component" value="Unassembled WGS sequence"/>
</dbReference>
<dbReference type="Gene3D" id="3.40.50.1390">
    <property type="entry name" value="Resolvase, N-terminal catalytic domain"/>
    <property type="match status" value="1"/>
</dbReference>
<comment type="caution">
    <text evidence="8">The sequence shown here is derived from an EMBL/GenBank/DDBJ whole genome shotgun (WGS) entry which is preliminary data.</text>
</comment>
<evidence type="ECO:0000256" key="1">
    <source>
        <dbReference type="ARBA" id="ARBA00022908"/>
    </source>
</evidence>
<dbReference type="SMART" id="SM00857">
    <property type="entry name" value="Resolvase"/>
    <property type="match status" value="1"/>
</dbReference>
<dbReference type="PANTHER" id="PTHR30461:SF23">
    <property type="entry name" value="DNA RECOMBINASE-RELATED"/>
    <property type="match status" value="1"/>
</dbReference>
<keyword evidence="9" id="KW-1185">Reference proteome</keyword>
<dbReference type="GO" id="GO:0003677">
    <property type="term" value="F:DNA binding"/>
    <property type="evidence" value="ECO:0007669"/>
    <property type="project" value="UniProtKB-KW"/>
</dbReference>
<reference evidence="8 9" key="1">
    <citation type="submission" date="2018-04" db="EMBL/GenBank/DDBJ databases">
        <title>Genomic Encyclopedia of Type Strains, Phase III (KMG-III): the genomes of soil and plant-associated and newly described type strains.</title>
        <authorList>
            <person name="Whitman W."/>
        </authorList>
    </citation>
    <scope>NUCLEOTIDE SEQUENCE [LARGE SCALE GENOMIC DNA]</scope>
    <source>
        <strain evidence="8 9">KA25</strain>
    </source>
</reference>
<feature type="region of interest" description="Disordered" evidence="6">
    <location>
        <begin position="240"/>
        <end position="259"/>
    </location>
</feature>
<feature type="active site" description="O-(5'-phospho-DNA)-serine intermediate" evidence="4 5">
    <location>
        <position position="23"/>
    </location>
</feature>
<dbReference type="PANTHER" id="PTHR30461">
    <property type="entry name" value="DNA-INVERTASE FROM LAMBDOID PROPHAGE"/>
    <property type="match status" value="1"/>
</dbReference>
<dbReference type="Pfam" id="PF00239">
    <property type="entry name" value="Resolvase"/>
    <property type="match status" value="1"/>
</dbReference>
<dbReference type="OrthoDB" id="2290206at2"/>
<dbReference type="CDD" id="cd00338">
    <property type="entry name" value="Ser_Recombinase"/>
    <property type="match status" value="1"/>
</dbReference>
<dbReference type="RefSeq" id="WP_108222589.1">
    <property type="nucleotide sequence ID" value="NZ_CP090026.1"/>
</dbReference>
<evidence type="ECO:0000256" key="4">
    <source>
        <dbReference type="PIRSR" id="PIRSR606118-50"/>
    </source>
</evidence>
<dbReference type="SUPFAM" id="SSF53041">
    <property type="entry name" value="Resolvase-like"/>
    <property type="match status" value="1"/>
</dbReference>
<sequence length="259" mass="28569">MHDYMHSDASNQRPRFVGYVRVSTARQEENGSLEAQAERIRQWAVARGMQPVSIHAETASGRGSVDEIRRPVLHEAFREARQLGLPLVVTKADRLFRNVAEAEGFMRQCGVPVISIGDGGEISEAVLLATVRKGECSVNNIVRGTVAALEGRREAGVALGSRGDNKAAARASARVRSDKAHALVQRIARFLGEDPGRQKLTDAELAEALNHAGIYTGRNRPWTVPALRRPRRSALEILRMEAEPDDDNPYKDNPNFGRF</sequence>
<evidence type="ECO:0000256" key="6">
    <source>
        <dbReference type="SAM" id="MobiDB-lite"/>
    </source>
</evidence>
<organism evidence="8 9">
    <name type="scientific">Cereibacter azotoformans</name>
    <dbReference type="NCBI Taxonomy" id="43057"/>
    <lineage>
        <taxon>Bacteria</taxon>
        <taxon>Pseudomonadati</taxon>
        <taxon>Pseudomonadota</taxon>
        <taxon>Alphaproteobacteria</taxon>
        <taxon>Rhodobacterales</taxon>
        <taxon>Paracoccaceae</taxon>
        <taxon>Cereibacter</taxon>
    </lineage>
</organism>
<accession>A0A2T5JPY6</accession>
<dbReference type="EMBL" id="QAOT01000031">
    <property type="protein sequence ID" value="PTR09900.1"/>
    <property type="molecule type" value="Genomic_DNA"/>
</dbReference>
<keyword evidence="3" id="KW-0233">DNA recombination</keyword>
<evidence type="ECO:0000313" key="9">
    <source>
        <dbReference type="Proteomes" id="UP000244060"/>
    </source>
</evidence>
<dbReference type="GO" id="GO:0000150">
    <property type="term" value="F:DNA strand exchange activity"/>
    <property type="evidence" value="ECO:0007669"/>
    <property type="project" value="InterPro"/>
</dbReference>
<dbReference type="InterPro" id="IPR036162">
    <property type="entry name" value="Resolvase-like_N_sf"/>
</dbReference>
<dbReference type="InterPro" id="IPR006118">
    <property type="entry name" value="Recombinase_CS"/>
</dbReference>
<protein>
    <submittedName>
        <fullName evidence="8">DNA invertase Pin-like site-specific DNA recombinase</fullName>
    </submittedName>
</protein>
<evidence type="ECO:0000256" key="2">
    <source>
        <dbReference type="ARBA" id="ARBA00023125"/>
    </source>
</evidence>
<dbReference type="PROSITE" id="PS00397">
    <property type="entry name" value="RECOMBINASES_1"/>
    <property type="match status" value="1"/>
</dbReference>
<gene>
    <name evidence="8" type="ORF">C8J28_13111</name>
</gene>
<evidence type="ECO:0000313" key="8">
    <source>
        <dbReference type="EMBL" id="PTR09900.1"/>
    </source>
</evidence>
<evidence type="ECO:0000259" key="7">
    <source>
        <dbReference type="PROSITE" id="PS51736"/>
    </source>
</evidence>
<dbReference type="InterPro" id="IPR006119">
    <property type="entry name" value="Resolv_N"/>
</dbReference>
<proteinExistence type="predicted"/>
<dbReference type="PROSITE" id="PS51736">
    <property type="entry name" value="RECOMBINASES_3"/>
    <property type="match status" value="1"/>
</dbReference>
<evidence type="ECO:0000256" key="3">
    <source>
        <dbReference type="ARBA" id="ARBA00023172"/>
    </source>
</evidence>
<dbReference type="GO" id="GO:0015074">
    <property type="term" value="P:DNA integration"/>
    <property type="evidence" value="ECO:0007669"/>
    <property type="project" value="UniProtKB-KW"/>
</dbReference>
<dbReference type="AlphaFoldDB" id="A0A2T5JPY6"/>
<feature type="domain" description="Resolvase/invertase-type recombinase catalytic" evidence="7">
    <location>
        <begin position="15"/>
        <end position="171"/>
    </location>
</feature>